<dbReference type="Pfam" id="PF00038">
    <property type="entry name" value="Filament"/>
    <property type="match status" value="2"/>
</dbReference>
<evidence type="ECO:0000256" key="1">
    <source>
        <dbReference type="ARBA" id="ARBA00022754"/>
    </source>
</evidence>
<organism evidence="7 8">
    <name type="scientific">Crenichthys baileyi</name>
    <name type="common">White River springfish</name>
    <dbReference type="NCBI Taxonomy" id="28760"/>
    <lineage>
        <taxon>Eukaryota</taxon>
        <taxon>Metazoa</taxon>
        <taxon>Chordata</taxon>
        <taxon>Craniata</taxon>
        <taxon>Vertebrata</taxon>
        <taxon>Euteleostomi</taxon>
        <taxon>Actinopterygii</taxon>
        <taxon>Neopterygii</taxon>
        <taxon>Teleostei</taxon>
        <taxon>Neoteleostei</taxon>
        <taxon>Acanthomorphata</taxon>
        <taxon>Ovalentaria</taxon>
        <taxon>Atherinomorphae</taxon>
        <taxon>Cyprinodontiformes</taxon>
        <taxon>Goodeidae</taxon>
        <taxon>Crenichthys</taxon>
    </lineage>
</organism>
<dbReference type="GO" id="GO:0045109">
    <property type="term" value="P:intermediate filament organization"/>
    <property type="evidence" value="ECO:0007669"/>
    <property type="project" value="TreeGrafter"/>
</dbReference>
<dbReference type="PANTHER" id="PTHR45652">
    <property type="entry name" value="GLIAL FIBRILLARY ACIDIC PROTEIN"/>
    <property type="match status" value="1"/>
</dbReference>
<dbReference type="SUPFAM" id="SSF64593">
    <property type="entry name" value="Intermediate filament protein, coiled coil region"/>
    <property type="match status" value="2"/>
</dbReference>
<dbReference type="GO" id="GO:0005200">
    <property type="term" value="F:structural constituent of cytoskeleton"/>
    <property type="evidence" value="ECO:0007669"/>
    <property type="project" value="TreeGrafter"/>
</dbReference>
<dbReference type="PROSITE" id="PS00226">
    <property type="entry name" value="IF_ROD_1"/>
    <property type="match status" value="1"/>
</dbReference>
<dbReference type="InterPro" id="IPR018039">
    <property type="entry name" value="IF_conserved"/>
</dbReference>
<dbReference type="GO" id="GO:0005737">
    <property type="term" value="C:cytoplasm"/>
    <property type="evidence" value="ECO:0007669"/>
    <property type="project" value="TreeGrafter"/>
</dbReference>
<keyword evidence="2 4" id="KW-0175">Coiled coil</keyword>
<comment type="similarity">
    <text evidence="3">Belongs to the intermediate filament family.</text>
</comment>
<evidence type="ECO:0000313" key="7">
    <source>
        <dbReference type="EMBL" id="KAK5610467.1"/>
    </source>
</evidence>
<reference evidence="7 8" key="1">
    <citation type="submission" date="2021-06" db="EMBL/GenBank/DDBJ databases">
        <authorList>
            <person name="Palmer J.M."/>
        </authorList>
    </citation>
    <scope>NUCLEOTIDE SEQUENCE [LARGE SCALE GENOMIC DNA]</scope>
    <source>
        <strain evidence="7 8">MEX-2019</strain>
        <tissue evidence="7">Muscle</tissue>
    </source>
</reference>
<feature type="domain" description="IF rod" evidence="6">
    <location>
        <begin position="101"/>
        <end position="454"/>
    </location>
</feature>
<evidence type="ECO:0000256" key="5">
    <source>
        <dbReference type="SAM" id="MobiDB-lite"/>
    </source>
</evidence>
<protein>
    <recommendedName>
        <fullName evidence="6">IF rod domain-containing protein</fullName>
    </recommendedName>
</protein>
<evidence type="ECO:0000256" key="2">
    <source>
        <dbReference type="ARBA" id="ARBA00023054"/>
    </source>
</evidence>
<evidence type="ECO:0000313" key="8">
    <source>
        <dbReference type="Proteomes" id="UP001311232"/>
    </source>
</evidence>
<proteinExistence type="inferred from homology"/>
<dbReference type="AlphaFoldDB" id="A0AAV9RN81"/>
<evidence type="ECO:0000259" key="6">
    <source>
        <dbReference type="PROSITE" id="PS51842"/>
    </source>
</evidence>
<feature type="coiled-coil region" evidence="4">
    <location>
        <begin position="342"/>
        <end position="393"/>
    </location>
</feature>
<keyword evidence="8" id="KW-1185">Reference proteome</keyword>
<sequence length="505" mass="58627">MGQLVAWHWLQCKSLSSVYVCTASSFSSQLEPQLLPVKMEQRDSFSNFGYQMTTETQVGMSRNNESYKNKPDKNKLVFEPSTDLSLAKIDLEKILSTQSKDSDLMKELNDRFANYIEKIRSLEKQNQTLKVEIEHLRYNMNNKEYFWSEEESSIFIENENMKIDNSMLKQKIKELQIRLANETKGRFEAEERITNLLESTTSEHLSLQQKYNKQTEMISNLKKQIQINKKHGGLSGLSLEYLHRRMSHREGGRETWRNPGQKECKQSPEVLVCAGGSTQMNEEYRREQITYTGNPSCIGDTTDGTKIDLNKIREEIDAIAKRNVTEIEEIYKSKEVEWKKTVSDIKTELNKVRREKEEYSHKIEQYKSEIKSLRIENTQIQALKVQIEEINKLHQDEISTFQKSIKTLEGNMTVKEEEIESRFNKYKDLQSAMLKMQTEITAYRRLLEAEESRINPTVLNESNADSEEDDKTSGNEIKLPSDDKTDSSAGDEDSGSETSSEENKD</sequence>
<keyword evidence="1 3" id="KW-0403">Intermediate filament</keyword>
<comment type="caution">
    <text evidence="7">The sequence shown here is derived from an EMBL/GenBank/DDBJ whole genome shotgun (WGS) entry which is preliminary data.</text>
</comment>
<dbReference type="PANTHER" id="PTHR45652:SF11">
    <property type="entry name" value="NOTOCHORD GRANULAR SURFACE"/>
    <property type="match status" value="1"/>
</dbReference>
<dbReference type="Gene3D" id="1.20.5.500">
    <property type="entry name" value="Single helix bin"/>
    <property type="match status" value="1"/>
</dbReference>
<dbReference type="EMBL" id="JAHHUM010001566">
    <property type="protein sequence ID" value="KAK5610467.1"/>
    <property type="molecule type" value="Genomic_DNA"/>
</dbReference>
<feature type="coiled-coil region" evidence="4">
    <location>
        <begin position="105"/>
        <end position="178"/>
    </location>
</feature>
<accession>A0AAV9RN81</accession>
<dbReference type="InterPro" id="IPR050405">
    <property type="entry name" value="Intermediate_filament"/>
</dbReference>
<dbReference type="Gene3D" id="1.20.5.170">
    <property type="match status" value="1"/>
</dbReference>
<gene>
    <name evidence="7" type="ORF">CRENBAI_004301</name>
</gene>
<name>A0AAV9RN81_9TELE</name>
<dbReference type="GO" id="GO:0005882">
    <property type="term" value="C:intermediate filament"/>
    <property type="evidence" value="ECO:0007669"/>
    <property type="project" value="UniProtKB-KW"/>
</dbReference>
<dbReference type="InterPro" id="IPR039008">
    <property type="entry name" value="IF_rod_dom"/>
</dbReference>
<feature type="region of interest" description="Disordered" evidence="5">
    <location>
        <begin position="456"/>
        <end position="505"/>
    </location>
</feature>
<dbReference type="Proteomes" id="UP001311232">
    <property type="component" value="Unassembled WGS sequence"/>
</dbReference>
<dbReference type="SMART" id="SM01391">
    <property type="entry name" value="Filament"/>
    <property type="match status" value="1"/>
</dbReference>
<dbReference type="PROSITE" id="PS51842">
    <property type="entry name" value="IF_ROD_2"/>
    <property type="match status" value="1"/>
</dbReference>
<evidence type="ECO:0000256" key="3">
    <source>
        <dbReference type="RuleBase" id="RU000685"/>
    </source>
</evidence>
<evidence type="ECO:0000256" key="4">
    <source>
        <dbReference type="SAM" id="Coils"/>
    </source>
</evidence>